<evidence type="ECO:0000313" key="1">
    <source>
        <dbReference type="EMBL" id="MFD0927236.1"/>
    </source>
</evidence>
<reference evidence="2" key="1">
    <citation type="journal article" date="2019" name="Int. J. Syst. Evol. Microbiol.">
        <title>The Global Catalogue of Microorganisms (GCM) 10K type strain sequencing project: providing services to taxonomists for standard genome sequencing and annotation.</title>
        <authorList>
            <consortium name="The Broad Institute Genomics Platform"/>
            <consortium name="The Broad Institute Genome Sequencing Center for Infectious Disease"/>
            <person name="Wu L."/>
            <person name="Ma J."/>
        </authorList>
    </citation>
    <scope>NUCLEOTIDE SEQUENCE [LARGE SCALE GENOMIC DNA]</scope>
    <source>
        <strain evidence="2">CCUG 50873</strain>
    </source>
</reference>
<dbReference type="Proteomes" id="UP001597068">
    <property type="component" value="Unassembled WGS sequence"/>
</dbReference>
<comment type="caution">
    <text evidence="1">The sequence shown here is derived from an EMBL/GenBank/DDBJ whole genome shotgun (WGS) entry which is preliminary data.</text>
</comment>
<protein>
    <submittedName>
        <fullName evidence="1">Uncharacterized protein</fullName>
    </submittedName>
</protein>
<dbReference type="EMBL" id="JBHTIL010000004">
    <property type="protein sequence ID" value="MFD0927236.1"/>
    <property type="molecule type" value="Genomic_DNA"/>
</dbReference>
<name>A0ABW3GDZ1_9NOCA</name>
<proteinExistence type="predicted"/>
<keyword evidence="2" id="KW-1185">Reference proteome</keyword>
<gene>
    <name evidence="1" type="ORF">ACFQ04_15970</name>
</gene>
<sequence>MSAAEQYGELADKLHEALLADPDSVIHTGSTRDALAIGIEVGAQVGRAVVATAGVLSDAIGVRIDPEKLLDAVVNGMGC</sequence>
<evidence type="ECO:0000313" key="2">
    <source>
        <dbReference type="Proteomes" id="UP001597068"/>
    </source>
</evidence>
<organism evidence="1 2">
    <name type="scientific">Williamsia deligens</name>
    <dbReference type="NCBI Taxonomy" id="321325"/>
    <lineage>
        <taxon>Bacteria</taxon>
        <taxon>Bacillati</taxon>
        <taxon>Actinomycetota</taxon>
        <taxon>Actinomycetes</taxon>
        <taxon>Mycobacteriales</taxon>
        <taxon>Nocardiaceae</taxon>
        <taxon>Williamsia</taxon>
    </lineage>
</organism>
<dbReference type="RefSeq" id="WP_253649257.1">
    <property type="nucleotide sequence ID" value="NZ_BAAAMO010000005.1"/>
</dbReference>
<accession>A0ABW3GDZ1</accession>